<evidence type="ECO:0000259" key="12">
    <source>
        <dbReference type="PROSITE" id="PS51154"/>
    </source>
</evidence>
<reference evidence="14" key="1">
    <citation type="journal article" date="2011" name="Genome Res.">
        <title>Phylogeny-wide analysis of social amoeba genomes highlights ancient origins for complex intercellular communication.</title>
        <authorList>
            <person name="Heidel A.J."/>
            <person name="Lawal H.M."/>
            <person name="Felder M."/>
            <person name="Schilde C."/>
            <person name="Helps N.R."/>
            <person name="Tunggal B."/>
            <person name="Rivero F."/>
            <person name="John U."/>
            <person name="Schleicher M."/>
            <person name="Eichinger L."/>
            <person name="Platzer M."/>
            <person name="Noegel A.A."/>
            <person name="Schaap P."/>
            <person name="Gloeckner G."/>
        </authorList>
    </citation>
    <scope>NUCLEOTIDE SEQUENCE [LARGE SCALE GENOMIC DNA]</scope>
    <source>
        <strain evidence="14">SH3</strain>
    </source>
</reference>
<dbReference type="Gene3D" id="3.30.70.330">
    <property type="match status" value="1"/>
</dbReference>
<evidence type="ECO:0000256" key="2">
    <source>
        <dbReference type="ARBA" id="ARBA00022676"/>
    </source>
</evidence>
<feature type="compositionally biased region" description="Gly residues" evidence="8">
    <location>
        <begin position="12"/>
        <end position="22"/>
    </location>
</feature>
<evidence type="ECO:0000313" key="13">
    <source>
        <dbReference type="EMBL" id="EGG21867.1"/>
    </source>
</evidence>
<keyword evidence="2 7" id="KW-0328">Glycosyltransferase</keyword>
<evidence type="ECO:0000256" key="5">
    <source>
        <dbReference type="ARBA" id="ARBA00023242"/>
    </source>
</evidence>
<dbReference type="KEGG" id="dfa:DFA_01753"/>
<dbReference type="Pfam" id="PF01661">
    <property type="entry name" value="Macro"/>
    <property type="match status" value="1"/>
</dbReference>
<dbReference type="InterPro" id="IPR013083">
    <property type="entry name" value="Znf_RING/FYVE/PHD"/>
</dbReference>
<dbReference type="InterPro" id="IPR037197">
    <property type="entry name" value="WWE_dom_sf"/>
</dbReference>
<dbReference type="SMART" id="SM00506">
    <property type="entry name" value="A1pp"/>
    <property type="match status" value="1"/>
</dbReference>
<dbReference type="RefSeq" id="XP_004359718.1">
    <property type="nucleotide sequence ID" value="XM_004359661.1"/>
</dbReference>
<feature type="region of interest" description="Disordered" evidence="8">
    <location>
        <begin position="178"/>
        <end position="197"/>
    </location>
</feature>
<dbReference type="InterPro" id="IPR000504">
    <property type="entry name" value="RRM_dom"/>
</dbReference>
<evidence type="ECO:0000256" key="7">
    <source>
        <dbReference type="RuleBase" id="RU362114"/>
    </source>
</evidence>
<dbReference type="GO" id="GO:0003714">
    <property type="term" value="F:transcription corepressor activity"/>
    <property type="evidence" value="ECO:0007669"/>
    <property type="project" value="TreeGrafter"/>
</dbReference>
<accession>F4PUK3</accession>
<evidence type="ECO:0000256" key="4">
    <source>
        <dbReference type="ARBA" id="ARBA00023027"/>
    </source>
</evidence>
<keyword evidence="5" id="KW-0539">Nucleus</keyword>
<dbReference type="SUPFAM" id="SSF117839">
    <property type="entry name" value="WWE domain"/>
    <property type="match status" value="1"/>
</dbReference>
<evidence type="ECO:0000256" key="3">
    <source>
        <dbReference type="ARBA" id="ARBA00022679"/>
    </source>
</evidence>
<dbReference type="PANTHER" id="PTHR14453">
    <property type="entry name" value="PARP/ZINC FINGER CCCH TYPE DOMAIN CONTAINING PROTEIN"/>
    <property type="match status" value="1"/>
</dbReference>
<dbReference type="InterPro" id="IPR052056">
    <property type="entry name" value="Mono-ARTD/PARP"/>
</dbReference>
<organism evidence="13 14">
    <name type="scientific">Cavenderia fasciculata</name>
    <name type="common">Slime mold</name>
    <name type="synonym">Dictyostelium fasciculatum</name>
    <dbReference type="NCBI Taxonomy" id="261658"/>
    <lineage>
        <taxon>Eukaryota</taxon>
        <taxon>Amoebozoa</taxon>
        <taxon>Evosea</taxon>
        <taxon>Eumycetozoa</taxon>
        <taxon>Dictyostelia</taxon>
        <taxon>Acytosteliales</taxon>
        <taxon>Cavenderiaceae</taxon>
        <taxon>Cavenderia</taxon>
    </lineage>
</organism>
<evidence type="ECO:0000259" key="10">
    <source>
        <dbReference type="PROSITE" id="PS50918"/>
    </source>
</evidence>
<dbReference type="SUPFAM" id="SSF56399">
    <property type="entry name" value="ADP-ribosylation"/>
    <property type="match status" value="1"/>
</dbReference>
<dbReference type="PROSITE" id="PS51059">
    <property type="entry name" value="PARP_CATALYTIC"/>
    <property type="match status" value="1"/>
</dbReference>
<feature type="region of interest" description="Disordered" evidence="8">
    <location>
        <begin position="1"/>
        <end position="22"/>
    </location>
</feature>
<dbReference type="InterPro" id="IPR012677">
    <property type="entry name" value="Nucleotide-bd_a/b_plait_sf"/>
</dbReference>
<dbReference type="SMART" id="SM00360">
    <property type="entry name" value="RRM"/>
    <property type="match status" value="2"/>
</dbReference>
<dbReference type="InterPro" id="IPR043472">
    <property type="entry name" value="Macro_dom-like"/>
</dbReference>
<name>F4PUK3_CACFS</name>
<feature type="domain" description="Macro" evidence="12">
    <location>
        <begin position="1221"/>
        <end position="1407"/>
    </location>
</feature>
<dbReference type="OrthoDB" id="439808at2759"/>
<dbReference type="PROSITE" id="PS50918">
    <property type="entry name" value="WWE"/>
    <property type="match status" value="1"/>
</dbReference>
<feature type="region of interest" description="Disordered" evidence="8">
    <location>
        <begin position="409"/>
        <end position="451"/>
    </location>
</feature>
<dbReference type="SUPFAM" id="SSF52949">
    <property type="entry name" value="Macro domain-like"/>
    <property type="match status" value="1"/>
</dbReference>
<dbReference type="EMBL" id="GL883010">
    <property type="protein sequence ID" value="EGG21867.1"/>
    <property type="molecule type" value="Genomic_DNA"/>
</dbReference>
<proteinExistence type="predicted"/>
<dbReference type="SUPFAM" id="SSF57850">
    <property type="entry name" value="RING/U-box"/>
    <property type="match status" value="1"/>
</dbReference>
<dbReference type="PANTHER" id="PTHR14453:SF67">
    <property type="entry name" value="POLY [ADP-RIBOSE] POLYMERASE"/>
    <property type="match status" value="1"/>
</dbReference>
<gene>
    <name evidence="13" type="ORF">DFA_01753</name>
</gene>
<dbReference type="SUPFAM" id="SSF54928">
    <property type="entry name" value="RNA-binding domain, RBD"/>
    <property type="match status" value="1"/>
</dbReference>
<feature type="compositionally biased region" description="Basic and acidic residues" evidence="8">
    <location>
        <begin position="423"/>
        <end position="432"/>
    </location>
</feature>
<keyword evidence="6" id="KW-0694">RNA-binding</keyword>
<keyword evidence="4 7" id="KW-0520">NAD</keyword>
<sequence length="1780" mass="201109">MKVVDKESSSKTGGGSTNGGGDDGQVFVVTLETIFSVEAPDSLCDAITHNLLKDPLFYNGNTYSKDTWVRFNGVHPLTNQPFQMDQCQRNLDKENEVDSYLSTCFKSLVKQLETEPTIQSVEKVLSVVPLLDHQRSCCLNAIREFKTILSTTTLRNQFQKLVNESKLLIWNQFINVNNNQNNNDPNNNNNNSKNPKNRTQKMFEFLIEKRKEHLNNMELVYGSKLKWDPITFQISTSVDKSVDADANNTVDELLSNWKNETINKSSITKQHCQLVAKKLSNRSREDPNVIISVQTLPSFTSQKMDLLIDIYGVDIIPSYISTLRSNIDMLLGQLVSRQPTISSQDLGSLLKNEKNNVEVLLESHFCTLEGSINDYTLYATSDDDWNLVNKSLSNVKQLKGLNEIVNSNVNVKQQQTSPQQTNNDKKSKDKKQQQQQVEPQDPPQQETFIEDGRPVLYKSPNGKLVGANQKPSRTLFIRNLGFYFKLDDIVPIFAKYGEIRKKYSLIPKRGILFLTFYDIRDAEKAKIELDLTKVLGREIGVHFDSTTSDSEEDAKAVSGYLILKNNTTSIEELKTYFGSFGDLKSVRNEERDVIIEYYDIRNCEKALKSSQGKSLGKQTLSLFKWAPKETSIIVETSTLTIVNNKNNKINNNSNNNNNKSIIKNNQEQVEEEDDEDNQVGDLQKVTFRRQFRGFIVNTFTKKWKTMFPTVKITILHSSIKFDEKKDRQKVFKSIKDDVDAVRMKMVVLDAPHSLSLYQPLIQEYQEKNQIVIEIKIRLANLSKSNEKQYGQAPSEKFGSSTTAATIYSSTDSNVLDMTVIGLDDNVLAKAISHVKSLFGLWAQLTSPLGLYQKLDCSQFAIPNRCIVSLKGQAVLVEATSKDILKSVAEQVQQKLTEFTNVKFELDVEEFEMKYLKQKNIIFQLRQQNVDAKIDIPSDVKIVVLAPPATSTNIKRELASSLDGIVGKVINIKGEETKVHSKLIKIKLLSIQNRLQQQQSKDVTLEFKNLSSKDLFIDFGNIKIYGVKKEVELIEKEILLCKSSIFTLNIQSDNLGLIIDYVKDPKKKDNISLLETLYNSSIVVSKDISVTISSFDKQDAVAVEKELDLLVGKEPRDSKIIHFINSLVFEKFRNDNRWTIMSLDKGILCKLNPSDLTMTITGNPSRVASMHDEVEKERVKVAGQFFDMEVEINKMQYDVISLNTKQLQLESNVLIHLIESDQEMISLCLPNGKSISLKYGNLLKTKASAIINPCNSQLAHGGGAALEIAKAAGQQYIDACATYIRQHGLLNVGQSLVTSNYQMKNCSFIINSVGPNLAIESQKTNRKQLLQSALKTATEQANKLNLESIASPAISSGLFGYPISESAPILIETAIAQLSQSTSLKSIVFVDTNYDLLHFFKKAILDIQKIKVDADWKWRENDNQYIEYDKASKVLLEKAYRDGSPFVNLDIEGRLYRVMFDANNWHQINLGIRNGNKRSVIRTPPAIDITGITIKNPTANNKIRVTGTKESIETLKRNLVRMVSSNVTTVNINKNLCNNEEKIIQLADFIGVEMKKVEANSYQLKGLQQKVYEVQIAILENSTPSDTQVSYPSGWDPKVKQGFIDIAAQSTEWNQVVDKIKSTIPSARVSKIQIVQNEEAYINFVHMKNRFKLNEKDDNETLLFHGSRQNDPKLICFSRDCFDFRFGSEGGSYGPGSYFARDASYSNSYAFASKDGGKQFFLAKVLLGESITIPPTKLHLPPLKPNTTYDRYDSVKGNSGGEIYIVYDCKVSYPYYLITYN</sequence>
<dbReference type="GeneID" id="14873628"/>
<dbReference type="Gene3D" id="3.40.220.10">
    <property type="entry name" value="Leucine Aminopeptidase, subunit E, domain 1"/>
    <property type="match status" value="1"/>
</dbReference>
<dbReference type="Proteomes" id="UP000007797">
    <property type="component" value="Unassembled WGS sequence"/>
</dbReference>
<dbReference type="InterPro" id="IPR012317">
    <property type="entry name" value="Poly(ADP-ribose)pol_cat_dom"/>
</dbReference>
<dbReference type="InterPro" id="IPR035979">
    <property type="entry name" value="RBD_domain_sf"/>
</dbReference>
<evidence type="ECO:0000259" key="9">
    <source>
        <dbReference type="PROSITE" id="PS50102"/>
    </source>
</evidence>
<evidence type="ECO:0000256" key="1">
    <source>
        <dbReference type="ARBA" id="ARBA00004123"/>
    </source>
</evidence>
<evidence type="ECO:0000313" key="14">
    <source>
        <dbReference type="Proteomes" id="UP000007797"/>
    </source>
</evidence>
<dbReference type="Gene3D" id="3.90.228.10">
    <property type="match status" value="1"/>
</dbReference>
<dbReference type="Pfam" id="PF02825">
    <property type="entry name" value="WWE"/>
    <property type="match status" value="1"/>
</dbReference>
<dbReference type="GO" id="GO:0003723">
    <property type="term" value="F:RNA binding"/>
    <property type="evidence" value="ECO:0007669"/>
    <property type="project" value="UniProtKB-UniRule"/>
</dbReference>
<keyword evidence="14" id="KW-1185">Reference proteome</keyword>
<feature type="domain" description="WWE" evidence="10">
    <location>
        <begin position="1401"/>
        <end position="1481"/>
    </location>
</feature>
<feature type="domain" description="PARP catalytic" evidence="11">
    <location>
        <begin position="1590"/>
        <end position="1780"/>
    </location>
</feature>
<evidence type="ECO:0000256" key="8">
    <source>
        <dbReference type="SAM" id="MobiDB-lite"/>
    </source>
</evidence>
<dbReference type="InterPro" id="IPR004170">
    <property type="entry name" value="WWE_dom"/>
</dbReference>
<dbReference type="InterPro" id="IPR002589">
    <property type="entry name" value="Macro_dom"/>
</dbReference>
<feature type="compositionally biased region" description="Low complexity" evidence="8">
    <location>
        <begin position="433"/>
        <end position="445"/>
    </location>
</feature>
<evidence type="ECO:0000256" key="6">
    <source>
        <dbReference type="PROSITE-ProRule" id="PRU00176"/>
    </source>
</evidence>
<dbReference type="GO" id="GO:0005634">
    <property type="term" value="C:nucleus"/>
    <property type="evidence" value="ECO:0007669"/>
    <property type="project" value="UniProtKB-SubCell"/>
</dbReference>
<dbReference type="GO" id="GO:0003950">
    <property type="term" value="F:NAD+ poly-ADP-ribosyltransferase activity"/>
    <property type="evidence" value="ECO:0007669"/>
    <property type="project" value="UniProtKB-UniRule"/>
</dbReference>
<keyword evidence="3 7" id="KW-0808">Transferase</keyword>
<feature type="domain" description="RRM" evidence="9">
    <location>
        <begin position="473"/>
        <end position="546"/>
    </location>
</feature>
<dbReference type="GO" id="GO:0010629">
    <property type="term" value="P:negative regulation of gene expression"/>
    <property type="evidence" value="ECO:0007669"/>
    <property type="project" value="TreeGrafter"/>
</dbReference>
<dbReference type="Gene3D" id="3.30.720.50">
    <property type="match status" value="1"/>
</dbReference>
<dbReference type="Gene3D" id="3.30.40.10">
    <property type="entry name" value="Zinc/RING finger domain, C3HC4 (zinc finger)"/>
    <property type="match status" value="1"/>
</dbReference>
<comment type="subcellular location">
    <subcellularLocation>
        <location evidence="1">Nucleus</location>
    </subcellularLocation>
</comment>
<dbReference type="EC" id="2.4.2.-" evidence="7"/>
<feature type="compositionally biased region" description="Polar residues" evidence="8">
    <location>
        <begin position="409"/>
        <end position="418"/>
    </location>
</feature>
<dbReference type="PROSITE" id="PS51154">
    <property type="entry name" value="MACRO"/>
    <property type="match status" value="1"/>
</dbReference>
<protein>
    <recommendedName>
        <fullName evidence="7">Poly [ADP-ribose] polymerase</fullName>
        <shortName evidence="7">PARP</shortName>
        <ecNumber evidence="7">2.4.2.-</ecNumber>
    </recommendedName>
</protein>
<dbReference type="GO" id="GO:0005737">
    <property type="term" value="C:cytoplasm"/>
    <property type="evidence" value="ECO:0007669"/>
    <property type="project" value="TreeGrafter"/>
</dbReference>
<feature type="compositionally biased region" description="Low complexity" evidence="8">
    <location>
        <begin position="178"/>
        <end position="194"/>
    </location>
</feature>
<evidence type="ECO:0000259" key="11">
    <source>
        <dbReference type="PROSITE" id="PS51059"/>
    </source>
</evidence>
<dbReference type="PROSITE" id="PS50102">
    <property type="entry name" value="RRM"/>
    <property type="match status" value="1"/>
</dbReference>
<dbReference type="Pfam" id="PF00644">
    <property type="entry name" value="PARP"/>
    <property type="match status" value="1"/>
</dbReference>
<dbReference type="Pfam" id="PF00076">
    <property type="entry name" value="RRM_1"/>
    <property type="match status" value="1"/>
</dbReference>